<keyword evidence="1" id="KW-0472">Membrane</keyword>
<sequence length="145" mass="16186">MELVYIGVLLCALGFGIIAIFVAKVLKRISNTLESLGKTLGEVETKLQYITAEIELTIKETDKIVDDVEQKLKATDSLFDTLENVGQSVSNLNTVLHHQTKNISTNKALQQAAPIAHSIQWSEVAFRLFTKWKDPSKKPKFNVKS</sequence>
<dbReference type="Proteomes" id="UP000204391">
    <property type="component" value="Chromosome"/>
</dbReference>
<dbReference type="RefSeq" id="WP_089530219.1">
    <property type="nucleotide sequence ID" value="NZ_CP022437.1"/>
</dbReference>
<keyword evidence="1" id="KW-1133">Transmembrane helix</keyword>
<protein>
    <submittedName>
        <fullName evidence="2">General stress protein</fullName>
    </submittedName>
</protein>
<proteinExistence type="predicted"/>
<evidence type="ECO:0000256" key="1">
    <source>
        <dbReference type="SAM" id="Phobius"/>
    </source>
</evidence>
<dbReference type="PANTHER" id="PTHR40070">
    <property type="entry name" value="UPF0478 PROTEIN YTXG"/>
    <property type="match status" value="1"/>
</dbReference>
<name>A0A221M7N4_9BACI</name>
<dbReference type="AlphaFoldDB" id="A0A221M7N4"/>
<dbReference type="EMBL" id="CP022437">
    <property type="protein sequence ID" value="ASN03645.1"/>
    <property type="molecule type" value="Genomic_DNA"/>
</dbReference>
<dbReference type="OrthoDB" id="2440576at2"/>
<feature type="transmembrane region" description="Helical" evidence="1">
    <location>
        <begin position="6"/>
        <end position="26"/>
    </location>
</feature>
<evidence type="ECO:0000313" key="2">
    <source>
        <dbReference type="EMBL" id="ASN03645.1"/>
    </source>
</evidence>
<dbReference type="InterPro" id="IPR009293">
    <property type="entry name" value="UPF0478"/>
</dbReference>
<dbReference type="PANTHER" id="PTHR40070:SF1">
    <property type="entry name" value="UPF0478 PROTEIN YTXG"/>
    <property type="match status" value="1"/>
</dbReference>
<reference evidence="2 3" key="1">
    <citation type="journal article" date="2003" name="Int. J. Syst. Evol. Microbiol.">
        <title>Virgibacillus carmonensis sp. nov., Virgibacillus necropolis sp. nov. and Virgibacillus picturae sp. nov., three novel species isolated from deteriorated mural paintings, transfer of the species of the genus salibacillus to Virgibacillus, as Virgibacillus marismortui comb. nov. and Virgibacillus salexigens comb. nov., and emended description of the genus Virgibacillus.</title>
        <authorList>
            <person name="Heyrman J."/>
            <person name="Logan N.A."/>
            <person name="Busse H.J."/>
            <person name="Balcaen A."/>
            <person name="Lebbe L."/>
            <person name="Rodriguez-Diaz M."/>
            <person name="Swings J."/>
            <person name="De Vos P."/>
        </authorList>
    </citation>
    <scope>NUCLEOTIDE SEQUENCE [LARGE SCALE GENOMIC DNA]</scope>
    <source>
        <strain evidence="2 3">LMG 19488</strain>
    </source>
</reference>
<accession>A0A221M7N4</accession>
<evidence type="ECO:0000313" key="3">
    <source>
        <dbReference type="Proteomes" id="UP000204391"/>
    </source>
</evidence>
<gene>
    <name evidence="2" type="ORF">CFK40_00775</name>
</gene>
<keyword evidence="3" id="KW-1185">Reference proteome</keyword>
<keyword evidence="1" id="KW-0812">Transmembrane</keyword>
<dbReference type="Pfam" id="PF06103">
    <property type="entry name" value="DUF948"/>
    <property type="match status" value="1"/>
</dbReference>
<dbReference type="KEGG" id="vne:CFK40_00775"/>
<organism evidence="2 3">
    <name type="scientific">Virgibacillus necropolis</name>
    <dbReference type="NCBI Taxonomy" id="163877"/>
    <lineage>
        <taxon>Bacteria</taxon>
        <taxon>Bacillati</taxon>
        <taxon>Bacillota</taxon>
        <taxon>Bacilli</taxon>
        <taxon>Bacillales</taxon>
        <taxon>Bacillaceae</taxon>
        <taxon>Virgibacillus</taxon>
    </lineage>
</organism>